<feature type="region of interest" description="Disordered" evidence="1">
    <location>
        <begin position="281"/>
        <end position="310"/>
    </location>
</feature>
<gene>
    <name evidence="2" type="ORF">TNCT_349531</name>
</gene>
<sequence length="310" mass="34581">MHPLERSARVSDQHFLLDTHDLHRAFCLRKGSRQRRSPSRYRLDPGRFSVPIPPLLSVGVLHAVLPSCPVLHPQVVVAHVGRRQDPGPDDGLGYCPVWRSGEETEKEAACGLLNKQSEAARLVRGKIFSVRSHGVRKRCGTNVSHEPILRRRVSQLWHRGDPVLGEGPGDSNRSNDPNLPACHQVSLLQVRILGQRGDARRSLRPATQRHQREDLHLPLVLVHHPVRVDRTSACLPSGHCRLSSRQSLPAQHEVQDRSPGQSTHRSSQGIYRGLVSSLHARTKHRHNDLQGSAGRDGQEDDYRTQGGGMT</sequence>
<reference evidence="2" key="1">
    <citation type="submission" date="2020-07" db="EMBL/GenBank/DDBJ databases">
        <title>Multicomponent nature underlies the extraordinary mechanical properties of spider dragline silk.</title>
        <authorList>
            <person name="Kono N."/>
            <person name="Nakamura H."/>
            <person name="Mori M."/>
            <person name="Yoshida Y."/>
            <person name="Ohtoshi R."/>
            <person name="Malay A.D."/>
            <person name="Moran D.A.P."/>
            <person name="Tomita M."/>
            <person name="Numata K."/>
            <person name="Arakawa K."/>
        </authorList>
    </citation>
    <scope>NUCLEOTIDE SEQUENCE</scope>
</reference>
<organism evidence="2 3">
    <name type="scientific">Trichonephila clavata</name>
    <name type="common">Joro spider</name>
    <name type="synonym">Nephila clavata</name>
    <dbReference type="NCBI Taxonomy" id="2740835"/>
    <lineage>
        <taxon>Eukaryota</taxon>
        <taxon>Metazoa</taxon>
        <taxon>Ecdysozoa</taxon>
        <taxon>Arthropoda</taxon>
        <taxon>Chelicerata</taxon>
        <taxon>Arachnida</taxon>
        <taxon>Araneae</taxon>
        <taxon>Araneomorphae</taxon>
        <taxon>Entelegynae</taxon>
        <taxon>Araneoidea</taxon>
        <taxon>Nephilidae</taxon>
        <taxon>Trichonephila</taxon>
    </lineage>
</organism>
<evidence type="ECO:0000256" key="1">
    <source>
        <dbReference type="SAM" id="MobiDB-lite"/>
    </source>
</evidence>
<dbReference type="OrthoDB" id="6414217at2759"/>
<evidence type="ECO:0000313" key="3">
    <source>
        <dbReference type="Proteomes" id="UP000887116"/>
    </source>
</evidence>
<evidence type="ECO:0000313" key="2">
    <source>
        <dbReference type="EMBL" id="GFQ75273.1"/>
    </source>
</evidence>
<feature type="region of interest" description="Disordered" evidence="1">
    <location>
        <begin position="240"/>
        <end position="269"/>
    </location>
</feature>
<feature type="compositionally biased region" description="Polar residues" evidence="1">
    <location>
        <begin position="258"/>
        <end position="269"/>
    </location>
</feature>
<protein>
    <submittedName>
        <fullName evidence="2">Uncharacterized protein</fullName>
    </submittedName>
</protein>
<proteinExistence type="predicted"/>
<name>A0A8X6KL89_TRICU</name>
<dbReference type="AlphaFoldDB" id="A0A8X6KL89"/>
<feature type="region of interest" description="Disordered" evidence="1">
    <location>
        <begin position="159"/>
        <end position="180"/>
    </location>
</feature>
<keyword evidence="3" id="KW-1185">Reference proteome</keyword>
<comment type="caution">
    <text evidence="2">The sequence shown here is derived from an EMBL/GenBank/DDBJ whole genome shotgun (WGS) entry which is preliminary data.</text>
</comment>
<accession>A0A8X6KL89</accession>
<dbReference type="Proteomes" id="UP000887116">
    <property type="component" value="Unassembled WGS sequence"/>
</dbReference>
<dbReference type="EMBL" id="BMAO01031463">
    <property type="protein sequence ID" value="GFQ75273.1"/>
    <property type="molecule type" value="Genomic_DNA"/>
</dbReference>